<evidence type="ECO:0000256" key="1">
    <source>
        <dbReference type="SAM" id="MobiDB-lite"/>
    </source>
</evidence>
<evidence type="ECO:0000313" key="3">
    <source>
        <dbReference type="EMBL" id="MXO53340.1"/>
    </source>
</evidence>
<dbReference type="OrthoDB" id="7392086at2"/>
<accession>A0A844Y499</accession>
<sequence length="123" mass="13658">MRIIALAATFGSLVTGAALVAQSNETAPDRFDMPSYQDPARSWRDIEDPIKRARCEEQIRKARSDAGQPEIEREPADAENPLMLAAVHQTIEDCPVLVMKHDTSDIRPVPDLREGPVRIEPAN</sequence>
<protein>
    <submittedName>
        <fullName evidence="3">Uncharacterized protein</fullName>
    </submittedName>
</protein>
<evidence type="ECO:0000313" key="4">
    <source>
        <dbReference type="Proteomes" id="UP000430272"/>
    </source>
</evidence>
<gene>
    <name evidence="3" type="ORF">GRI47_04875</name>
</gene>
<proteinExistence type="predicted"/>
<feature type="region of interest" description="Disordered" evidence="1">
    <location>
        <begin position="103"/>
        <end position="123"/>
    </location>
</feature>
<name>A0A844Y499_9SPHN</name>
<keyword evidence="4" id="KW-1185">Reference proteome</keyword>
<feature type="signal peptide" evidence="2">
    <location>
        <begin position="1"/>
        <end position="20"/>
    </location>
</feature>
<comment type="caution">
    <text evidence="3">The sequence shown here is derived from an EMBL/GenBank/DDBJ whole genome shotgun (WGS) entry which is preliminary data.</text>
</comment>
<dbReference type="AlphaFoldDB" id="A0A844Y499"/>
<dbReference type="Proteomes" id="UP000430272">
    <property type="component" value="Unassembled WGS sequence"/>
</dbReference>
<evidence type="ECO:0000256" key="2">
    <source>
        <dbReference type="SAM" id="SignalP"/>
    </source>
</evidence>
<reference evidence="3 4" key="1">
    <citation type="submission" date="2019-12" db="EMBL/GenBank/DDBJ databases">
        <title>Genomic-based taxomic classification of the family Erythrobacteraceae.</title>
        <authorList>
            <person name="Xu L."/>
        </authorList>
    </citation>
    <scope>NUCLEOTIDE SEQUENCE [LARGE SCALE GENOMIC DNA]</scope>
    <source>
        <strain evidence="3 4">JCM 17468</strain>
    </source>
</reference>
<keyword evidence="2" id="KW-0732">Signal</keyword>
<dbReference type="RefSeq" id="WP_160660212.1">
    <property type="nucleotide sequence ID" value="NZ_BAABDV010000001.1"/>
</dbReference>
<feature type="compositionally biased region" description="Basic and acidic residues" evidence="1">
    <location>
        <begin position="103"/>
        <end position="117"/>
    </location>
</feature>
<dbReference type="EMBL" id="WTYD01000001">
    <property type="protein sequence ID" value="MXO53340.1"/>
    <property type="molecule type" value="Genomic_DNA"/>
</dbReference>
<organism evidence="3 4">
    <name type="scientific">Qipengyuania pelagi</name>
    <dbReference type="NCBI Taxonomy" id="994320"/>
    <lineage>
        <taxon>Bacteria</taxon>
        <taxon>Pseudomonadati</taxon>
        <taxon>Pseudomonadota</taxon>
        <taxon>Alphaproteobacteria</taxon>
        <taxon>Sphingomonadales</taxon>
        <taxon>Erythrobacteraceae</taxon>
        <taxon>Qipengyuania</taxon>
    </lineage>
</organism>
<feature type="chain" id="PRO_5032599204" evidence="2">
    <location>
        <begin position="21"/>
        <end position="123"/>
    </location>
</feature>